<accession>A0A1V9ZMD9</accession>
<dbReference type="AlphaFoldDB" id="A0A1V9ZMD9"/>
<dbReference type="EMBL" id="JNBS01001825">
    <property type="protein sequence ID" value="OQR99165.1"/>
    <property type="molecule type" value="Genomic_DNA"/>
</dbReference>
<comment type="caution">
    <text evidence="1">The sequence shown here is derived from an EMBL/GenBank/DDBJ whole genome shotgun (WGS) entry which is preliminary data.</text>
</comment>
<proteinExistence type="predicted"/>
<name>A0A1V9ZMD9_9STRA</name>
<dbReference type="Proteomes" id="UP000243217">
    <property type="component" value="Unassembled WGS sequence"/>
</dbReference>
<protein>
    <submittedName>
        <fullName evidence="1">Uncharacterized protein</fullName>
    </submittedName>
</protein>
<dbReference type="OrthoDB" id="78998at2759"/>
<gene>
    <name evidence="1" type="ORF">THRCLA_06596</name>
</gene>
<keyword evidence="2" id="KW-1185">Reference proteome</keyword>
<evidence type="ECO:0000313" key="2">
    <source>
        <dbReference type="Proteomes" id="UP000243217"/>
    </source>
</evidence>
<reference evidence="1 2" key="1">
    <citation type="journal article" date="2014" name="Genome Biol. Evol.">
        <title>The secreted proteins of Achlya hypogyna and Thraustotheca clavata identify the ancestral oomycete secretome and reveal gene acquisitions by horizontal gene transfer.</title>
        <authorList>
            <person name="Misner I."/>
            <person name="Blouin N."/>
            <person name="Leonard G."/>
            <person name="Richards T.A."/>
            <person name="Lane C.E."/>
        </authorList>
    </citation>
    <scope>NUCLEOTIDE SEQUENCE [LARGE SCALE GENOMIC DNA]</scope>
    <source>
        <strain evidence="1 2">ATCC 34112</strain>
    </source>
</reference>
<evidence type="ECO:0000313" key="1">
    <source>
        <dbReference type="EMBL" id="OQR99165.1"/>
    </source>
</evidence>
<sequence>MVLATSPTPPAWRKSIIVKPSECRKPLAITDRPTVRRYVRPSPRIAQKKVRFTMATTYEFDLAYGGSALPSETGPPIGIARHHMRVSTEDISTNSNRIGKVRKFDHFERIQLLGRKYKVQEVASFCLDAVAMRAGRMETLGEVFYEKREDDEDNDGKRAK</sequence>
<organism evidence="1 2">
    <name type="scientific">Thraustotheca clavata</name>
    <dbReference type="NCBI Taxonomy" id="74557"/>
    <lineage>
        <taxon>Eukaryota</taxon>
        <taxon>Sar</taxon>
        <taxon>Stramenopiles</taxon>
        <taxon>Oomycota</taxon>
        <taxon>Saprolegniomycetes</taxon>
        <taxon>Saprolegniales</taxon>
        <taxon>Achlyaceae</taxon>
        <taxon>Thraustotheca</taxon>
    </lineage>
</organism>